<dbReference type="EMBL" id="CP067393">
    <property type="protein sequence ID" value="QQP84664.1"/>
    <property type="molecule type" value="Genomic_DNA"/>
</dbReference>
<dbReference type="Proteomes" id="UP000595278">
    <property type="component" value="Chromosome"/>
</dbReference>
<evidence type="ECO:0000313" key="2">
    <source>
        <dbReference type="Proteomes" id="UP000595278"/>
    </source>
</evidence>
<gene>
    <name evidence="1" type="ORF">JHT90_09605</name>
</gene>
<evidence type="ECO:0000313" key="1">
    <source>
        <dbReference type="EMBL" id="QQP84664.1"/>
    </source>
</evidence>
<organism evidence="1 2">
    <name type="scientific">Entomomonas asaccharolytica</name>
    <dbReference type="NCBI Taxonomy" id="2785331"/>
    <lineage>
        <taxon>Bacteria</taxon>
        <taxon>Pseudomonadati</taxon>
        <taxon>Pseudomonadota</taxon>
        <taxon>Gammaproteobacteria</taxon>
        <taxon>Pseudomonadales</taxon>
        <taxon>Pseudomonadaceae</taxon>
        <taxon>Entomomonas</taxon>
    </lineage>
</organism>
<name>A0A974RXB5_9GAMM</name>
<protein>
    <recommendedName>
        <fullName evidence="3">Lipoprotein</fullName>
    </recommendedName>
</protein>
<reference evidence="1 2" key="1">
    <citation type="submission" date="2021-01" db="EMBL/GenBank/DDBJ databases">
        <title>Entomomonas sp. F2A isolated from a house cricket (Acheta domesticus).</title>
        <authorList>
            <person name="Spergser J."/>
            <person name="Busse H.-J."/>
        </authorList>
    </citation>
    <scope>NUCLEOTIDE SEQUENCE [LARGE SCALE GENOMIC DNA]</scope>
    <source>
        <strain evidence="1 2">F2A</strain>
    </source>
</reference>
<proteinExistence type="predicted"/>
<dbReference type="KEGG" id="eaz:JHT90_09605"/>
<dbReference type="RefSeq" id="WP_201090561.1">
    <property type="nucleotide sequence ID" value="NZ_CP067393.1"/>
</dbReference>
<dbReference type="PROSITE" id="PS51257">
    <property type="entry name" value="PROKAR_LIPOPROTEIN"/>
    <property type="match status" value="1"/>
</dbReference>
<keyword evidence="2" id="KW-1185">Reference proteome</keyword>
<evidence type="ECO:0008006" key="3">
    <source>
        <dbReference type="Google" id="ProtNLM"/>
    </source>
</evidence>
<dbReference type="AlphaFoldDB" id="A0A974RXB5"/>
<sequence>MRTSIFILCFLLVGCTPKVIITPDKLPDAIVGELYYAEIEINGGSGPVTAGGFERIITPQVLWVEPNPNKQGRFYNSLIIRGRPTTTETITVKIKGDMIPTLFLGEANFEKTYAIKVKEKE</sequence>
<accession>A0A974RXB5</accession>